<dbReference type="EMBL" id="CAJVQB010003225">
    <property type="protein sequence ID" value="CAG8601617.1"/>
    <property type="molecule type" value="Genomic_DNA"/>
</dbReference>
<accession>A0ABN7UHZ8</accession>
<sequence>MLEQLYTTKNNIHNIVQEIAQCFEFAITIKSSSSRHFYLQSKDARVFSEHCQLTRDAKCIAVQMLKAGAKPSMIYEAIRNKIESQL</sequence>
<reference evidence="1 2" key="1">
    <citation type="submission" date="2021-06" db="EMBL/GenBank/DDBJ databases">
        <authorList>
            <person name="Kallberg Y."/>
            <person name="Tangrot J."/>
            <person name="Rosling A."/>
        </authorList>
    </citation>
    <scope>NUCLEOTIDE SEQUENCE [LARGE SCALE GENOMIC DNA]</scope>
    <source>
        <strain evidence="1 2">120-4 pot B 10/14</strain>
    </source>
</reference>
<organism evidence="1 2">
    <name type="scientific">Gigaspora margarita</name>
    <dbReference type="NCBI Taxonomy" id="4874"/>
    <lineage>
        <taxon>Eukaryota</taxon>
        <taxon>Fungi</taxon>
        <taxon>Fungi incertae sedis</taxon>
        <taxon>Mucoromycota</taxon>
        <taxon>Glomeromycotina</taxon>
        <taxon>Glomeromycetes</taxon>
        <taxon>Diversisporales</taxon>
        <taxon>Gigasporaceae</taxon>
        <taxon>Gigaspora</taxon>
    </lineage>
</organism>
<dbReference type="Proteomes" id="UP000789901">
    <property type="component" value="Unassembled WGS sequence"/>
</dbReference>
<proteinExistence type="predicted"/>
<keyword evidence="2" id="KW-1185">Reference proteome</keyword>
<gene>
    <name evidence="1" type="ORF">GMARGA_LOCUS6914</name>
</gene>
<protein>
    <submittedName>
        <fullName evidence="1">12211_t:CDS:1</fullName>
    </submittedName>
</protein>
<comment type="caution">
    <text evidence="1">The sequence shown here is derived from an EMBL/GenBank/DDBJ whole genome shotgun (WGS) entry which is preliminary data.</text>
</comment>
<evidence type="ECO:0000313" key="1">
    <source>
        <dbReference type="EMBL" id="CAG8601617.1"/>
    </source>
</evidence>
<name>A0ABN7UHZ8_GIGMA</name>
<evidence type="ECO:0000313" key="2">
    <source>
        <dbReference type="Proteomes" id="UP000789901"/>
    </source>
</evidence>